<evidence type="ECO:0000313" key="3">
    <source>
        <dbReference type="Proteomes" id="UP000028990"/>
    </source>
</evidence>
<sequence length="314" mass="33728">MQTVNKPCKSFTSFGPVFPAHPLRCVKASGSCDRSRALLRCLAVRMGHQRRPSDFVLCGSSSPPRIFSERTGLCFPRSSSSLSSALADSIYLTGTRRPLMGCTCEPKVPSEHRDLAPVQPLLSVASRPGSVLPAPLLPRCPHSELPAILSPHSTRSRVSPSKSEPLDGPVVMVNALGHHTAGVPDTFPTSTLRRARLCECAGQKQKLGFNDSCAKHSDDKKNKEGERPGESRSRRCPGTAAHGRGGRGDEGEAPATPAGLMDWKPGDSGVTLSLWHCRGVLSFCLCCEIFSERIRHLGPNRAEASVWVGPLGVH</sequence>
<dbReference type="EMBL" id="KN123330">
    <property type="protein sequence ID" value="KFO25821.1"/>
    <property type="molecule type" value="Genomic_DNA"/>
</dbReference>
<name>A0A091DSR0_FUKDA</name>
<accession>A0A091DSR0</accession>
<feature type="compositionally biased region" description="Polar residues" evidence="1">
    <location>
        <begin position="151"/>
        <end position="162"/>
    </location>
</feature>
<evidence type="ECO:0000313" key="2">
    <source>
        <dbReference type="EMBL" id="KFO25821.1"/>
    </source>
</evidence>
<dbReference type="Proteomes" id="UP000028990">
    <property type="component" value="Unassembled WGS sequence"/>
</dbReference>
<gene>
    <name evidence="2" type="ORF">H920_12739</name>
</gene>
<protein>
    <submittedName>
        <fullName evidence="2">Uncharacterized protein</fullName>
    </submittedName>
</protein>
<reference evidence="2 3" key="1">
    <citation type="submission" date="2013-11" db="EMBL/GenBank/DDBJ databases">
        <title>The Damaraland mole rat (Fukomys damarensis) genome and evolution of African mole rats.</title>
        <authorList>
            <person name="Gladyshev V.N."/>
            <person name="Fang X."/>
        </authorList>
    </citation>
    <scope>NUCLEOTIDE SEQUENCE [LARGE SCALE GENOMIC DNA]</scope>
    <source>
        <tissue evidence="2">Liver</tissue>
    </source>
</reference>
<organism evidence="2 3">
    <name type="scientific">Fukomys damarensis</name>
    <name type="common">Damaraland mole rat</name>
    <name type="synonym">Cryptomys damarensis</name>
    <dbReference type="NCBI Taxonomy" id="885580"/>
    <lineage>
        <taxon>Eukaryota</taxon>
        <taxon>Metazoa</taxon>
        <taxon>Chordata</taxon>
        <taxon>Craniata</taxon>
        <taxon>Vertebrata</taxon>
        <taxon>Euteleostomi</taxon>
        <taxon>Mammalia</taxon>
        <taxon>Eutheria</taxon>
        <taxon>Euarchontoglires</taxon>
        <taxon>Glires</taxon>
        <taxon>Rodentia</taxon>
        <taxon>Hystricomorpha</taxon>
        <taxon>Bathyergidae</taxon>
        <taxon>Fukomys</taxon>
    </lineage>
</organism>
<feature type="region of interest" description="Disordered" evidence="1">
    <location>
        <begin position="147"/>
        <end position="166"/>
    </location>
</feature>
<feature type="compositionally biased region" description="Basic and acidic residues" evidence="1">
    <location>
        <begin position="213"/>
        <end position="233"/>
    </location>
</feature>
<dbReference type="AlphaFoldDB" id="A0A091DSR0"/>
<evidence type="ECO:0000256" key="1">
    <source>
        <dbReference type="SAM" id="MobiDB-lite"/>
    </source>
</evidence>
<proteinExistence type="predicted"/>
<keyword evidence="3" id="KW-1185">Reference proteome</keyword>
<feature type="region of interest" description="Disordered" evidence="1">
    <location>
        <begin position="211"/>
        <end position="261"/>
    </location>
</feature>